<feature type="transmembrane region" description="Helical" evidence="1">
    <location>
        <begin position="6"/>
        <end position="23"/>
    </location>
</feature>
<organism evidence="2 3">
    <name type="scientific">Vreelandella nigrificans</name>
    <dbReference type="NCBI Taxonomy" id="2042704"/>
    <lineage>
        <taxon>Bacteria</taxon>
        <taxon>Pseudomonadati</taxon>
        <taxon>Pseudomonadota</taxon>
        <taxon>Gammaproteobacteria</taxon>
        <taxon>Oceanospirillales</taxon>
        <taxon>Halomonadaceae</taxon>
        <taxon>Vreelandella</taxon>
    </lineage>
</organism>
<dbReference type="AlphaFoldDB" id="A0A2A4HQX7"/>
<dbReference type="Proteomes" id="UP000218677">
    <property type="component" value="Unassembled WGS sequence"/>
</dbReference>
<comment type="caution">
    <text evidence="2">The sequence shown here is derived from an EMBL/GenBank/DDBJ whole genome shotgun (WGS) entry which is preliminary data.</text>
</comment>
<sequence length="94" mass="10698">MLILIAAFYVVVSVAAYITYAVDKKAAIRKRRRVSEKSLHLLSLAGGWPGAWLAQQHLRHKTQKTPFRLVYWLTVALNLAILWGVVSLFDSFSR</sequence>
<dbReference type="GO" id="GO:0003676">
    <property type="term" value="F:nucleic acid binding"/>
    <property type="evidence" value="ECO:0007669"/>
    <property type="project" value="InterPro"/>
</dbReference>
<keyword evidence="1" id="KW-0472">Membrane</keyword>
<dbReference type="Pfam" id="PF06961">
    <property type="entry name" value="DUF1294"/>
    <property type="match status" value="1"/>
</dbReference>
<accession>A0A2A4HQX7</accession>
<dbReference type="RefSeq" id="WP_096649470.1">
    <property type="nucleotide sequence ID" value="NZ_NWUX01000001.1"/>
</dbReference>
<evidence type="ECO:0000256" key="1">
    <source>
        <dbReference type="SAM" id="Phobius"/>
    </source>
</evidence>
<keyword evidence="1" id="KW-0812">Transmembrane</keyword>
<protein>
    <submittedName>
        <fullName evidence="2">Cold-shock protein</fullName>
    </submittedName>
</protein>
<evidence type="ECO:0000313" key="3">
    <source>
        <dbReference type="Proteomes" id="UP000218677"/>
    </source>
</evidence>
<keyword evidence="3" id="KW-1185">Reference proteome</keyword>
<dbReference type="InterPro" id="IPR012156">
    <property type="entry name" value="Cold_shock_CspA"/>
</dbReference>
<dbReference type="OrthoDB" id="72963at2"/>
<feature type="transmembrane region" description="Helical" evidence="1">
    <location>
        <begin position="69"/>
        <end position="89"/>
    </location>
</feature>
<reference evidence="3" key="1">
    <citation type="submission" date="2017-09" db="EMBL/GenBank/DDBJ databases">
        <authorList>
            <person name="Cho G.-S."/>
            <person name="Oguntoyinbo F.A."/>
            <person name="Cnockaert M."/>
            <person name="Kabisch J."/>
            <person name="Neve H."/>
            <person name="Bockelmann W."/>
            <person name="Wenning M."/>
            <person name="Franz C.M."/>
            <person name="Vandamme P."/>
        </authorList>
    </citation>
    <scope>NUCLEOTIDE SEQUENCE [LARGE SCALE GENOMIC DNA]</scope>
    <source>
        <strain evidence="3">MBT G8648</strain>
    </source>
</reference>
<dbReference type="PIRSF" id="PIRSF002599">
    <property type="entry name" value="Cold_shock_A"/>
    <property type="match status" value="1"/>
</dbReference>
<evidence type="ECO:0000313" key="2">
    <source>
        <dbReference type="EMBL" id="PCF97332.1"/>
    </source>
</evidence>
<dbReference type="EMBL" id="NWUX01000001">
    <property type="protein sequence ID" value="PCF97332.1"/>
    <property type="molecule type" value="Genomic_DNA"/>
</dbReference>
<dbReference type="InterPro" id="IPR010718">
    <property type="entry name" value="DUF1294"/>
</dbReference>
<proteinExistence type="predicted"/>
<keyword evidence="1" id="KW-1133">Transmembrane helix</keyword>
<name>A0A2A4HQX7_9GAMM</name>
<gene>
    <name evidence="2" type="ORF">CPA45_00910</name>
</gene>